<evidence type="ECO:0000313" key="3">
    <source>
        <dbReference type="Proteomes" id="UP001438707"/>
    </source>
</evidence>
<dbReference type="Proteomes" id="UP001438707">
    <property type="component" value="Unassembled WGS sequence"/>
</dbReference>
<protein>
    <submittedName>
        <fullName evidence="2">Uncharacterized protein</fullName>
    </submittedName>
</protein>
<feature type="compositionally biased region" description="Polar residues" evidence="1">
    <location>
        <begin position="8"/>
        <end position="23"/>
    </location>
</feature>
<name>A0AAW1S6E6_9CHLO</name>
<evidence type="ECO:0000256" key="1">
    <source>
        <dbReference type="SAM" id="MobiDB-lite"/>
    </source>
</evidence>
<comment type="caution">
    <text evidence="2">The sequence shown here is derived from an EMBL/GenBank/DDBJ whole genome shotgun (WGS) entry which is preliminary data.</text>
</comment>
<accession>A0AAW1S6E6</accession>
<keyword evidence="3" id="KW-1185">Reference proteome</keyword>
<feature type="region of interest" description="Disordered" evidence="1">
    <location>
        <begin position="1"/>
        <end position="23"/>
    </location>
</feature>
<reference evidence="2 3" key="1">
    <citation type="journal article" date="2024" name="Nat. Commun.">
        <title>Phylogenomics reveals the evolutionary origins of lichenization in chlorophyte algae.</title>
        <authorList>
            <person name="Puginier C."/>
            <person name="Libourel C."/>
            <person name="Otte J."/>
            <person name="Skaloud P."/>
            <person name="Haon M."/>
            <person name="Grisel S."/>
            <person name="Petersen M."/>
            <person name="Berrin J.G."/>
            <person name="Delaux P.M."/>
            <person name="Dal Grande F."/>
            <person name="Keller J."/>
        </authorList>
    </citation>
    <scope>NUCLEOTIDE SEQUENCE [LARGE SCALE GENOMIC DNA]</scope>
    <source>
        <strain evidence="2 3">SAG 2145</strain>
    </source>
</reference>
<sequence length="243" mass="26525">MGGAYVKQQRTPTETVGIPDQNSVGSLARQEPLRSGTGGYGLFDKREEKMVVHIWLVNDSVEPPTYMHIPAVLDTGREGDLSLPHQEAQKLGFVEDRLMPRQNMLDAGGHLTTRTTCRPIAALVPMLDKPGGQLAFYKAGRLQPTSPAAPLAQDELHLLRGHSPAAAQAENPIKAAGEAAISRIKDRSNAWVQLSPAKHPRYDSICEYPLMGLAGMDRLGLHVDKVNQAIRTAKLRTSIRAED</sequence>
<evidence type="ECO:0000313" key="2">
    <source>
        <dbReference type="EMBL" id="KAK9841273.1"/>
    </source>
</evidence>
<dbReference type="AlphaFoldDB" id="A0AAW1S6E6"/>
<proteinExistence type="predicted"/>
<dbReference type="EMBL" id="JALJOS010000003">
    <property type="protein sequence ID" value="KAK9841273.1"/>
    <property type="molecule type" value="Genomic_DNA"/>
</dbReference>
<organism evidence="2 3">
    <name type="scientific">Apatococcus lobatus</name>
    <dbReference type="NCBI Taxonomy" id="904363"/>
    <lineage>
        <taxon>Eukaryota</taxon>
        <taxon>Viridiplantae</taxon>
        <taxon>Chlorophyta</taxon>
        <taxon>core chlorophytes</taxon>
        <taxon>Trebouxiophyceae</taxon>
        <taxon>Chlorellales</taxon>
        <taxon>Chlorellaceae</taxon>
        <taxon>Apatococcus</taxon>
    </lineage>
</organism>
<gene>
    <name evidence="2" type="ORF">WJX74_002992</name>
</gene>